<dbReference type="AlphaFoldDB" id="A0A067PMY4"/>
<sequence length="256" mass="28894">MYSPHYSRPPSSRTSGQQDPRRREAHQQPTQSPQIPSYETFPGGGFVATHPNQSHPTPRAIPRSYEGIEYGAHDAYLRSMNTRASNNVHSTPDREYSRRPYEPGQRANPPHPRHRNSIPQYKDRRAYLPSSPQAYGTRDDRDGRPPTEDGIAQDRLAQGAFWCAKQSPNSPQRRDYSSPHPGWDPPSNYDMRFEGERKPPKGVGQGSGRMDERYVKTNVAYSGSVREDPLGRGSRQGPSDRGYVGVLCFVEFRPSG</sequence>
<proteinExistence type="predicted"/>
<feature type="region of interest" description="Disordered" evidence="1">
    <location>
        <begin position="79"/>
        <end position="151"/>
    </location>
</feature>
<dbReference type="EMBL" id="KL197723">
    <property type="protein sequence ID" value="KDQ56149.1"/>
    <property type="molecule type" value="Genomic_DNA"/>
</dbReference>
<organism evidence="2 3">
    <name type="scientific">Jaapia argillacea MUCL 33604</name>
    <dbReference type="NCBI Taxonomy" id="933084"/>
    <lineage>
        <taxon>Eukaryota</taxon>
        <taxon>Fungi</taxon>
        <taxon>Dikarya</taxon>
        <taxon>Basidiomycota</taxon>
        <taxon>Agaricomycotina</taxon>
        <taxon>Agaricomycetes</taxon>
        <taxon>Agaricomycetidae</taxon>
        <taxon>Jaapiales</taxon>
        <taxon>Jaapiaceae</taxon>
        <taxon>Jaapia</taxon>
    </lineage>
</organism>
<reference evidence="3" key="1">
    <citation type="journal article" date="2014" name="Proc. Natl. Acad. Sci. U.S.A.">
        <title>Extensive sampling of basidiomycete genomes demonstrates inadequacy of the white-rot/brown-rot paradigm for wood decay fungi.</title>
        <authorList>
            <person name="Riley R."/>
            <person name="Salamov A.A."/>
            <person name="Brown D.W."/>
            <person name="Nagy L.G."/>
            <person name="Floudas D."/>
            <person name="Held B.W."/>
            <person name="Levasseur A."/>
            <person name="Lombard V."/>
            <person name="Morin E."/>
            <person name="Otillar R."/>
            <person name="Lindquist E.A."/>
            <person name="Sun H."/>
            <person name="LaButti K.M."/>
            <person name="Schmutz J."/>
            <person name="Jabbour D."/>
            <person name="Luo H."/>
            <person name="Baker S.E."/>
            <person name="Pisabarro A.G."/>
            <person name="Walton J.D."/>
            <person name="Blanchette R.A."/>
            <person name="Henrissat B."/>
            <person name="Martin F."/>
            <person name="Cullen D."/>
            <person name="Hibbett D.S."/>
            <person name="Grigoriev I.V."/>
        </authorList>
    </citation>
    <scope>NUCLEOTIDE SEQUENCE [LARGE SCALE GENOMIC DNA]</scope>
    <source>
        <strain evidence="3">MUCL 33604</strain>
    </source>
</reference>
<evidence type="ECO:0000313" key="2">
    <source>
        <dbReference type="EMBL" id="KDQ56149.1"/>
    </source>
</evidence>
<feature type="region of interest" description="Disordered" evidence="1">
    <location>
        <begin position="1"/>
        <end position="66"/>
    </location>
</feature>
<feature type="compositionally biased region" description="Polar residues" evidence="1">
    <location>
        <begin position="27"/>
        <end position="37"/>
    </location>
</feature>
<dbReference type="InParanoid" id="A0A067PMY4"/>
<protein>
    <submittedName>
        <fullName evidence="2">Uncharacterized protein</fullName>
    </submittedName>
</protein>
<feature type="compositionally biased region" description="Basic and acidic residues" evidence="1">
    <location>
        <begin position="91"/>
        <end position="101"/>
    </location>
</feature>
<name>A0A067PMY4_9AGAM</name>
<feature type="compositionally biased region" description="Polar residues" evidence="1">
    <location>
        <begin position="79"/>
        <end position="90"/>
    </location>
</feature>
<gene>
    <name evidence="2" type="ORF">JAAARDRAFT_48470</name>
</gene>
<feature type="compositionally biased region" description="Low complexity" evidence="1">
    <location>
        <begin position="1"/>
        <end position="15"/>
    </location>
</feature>
<dbReference type="Proteomes" id="UP000027265">
    <property type="component" value="Unassembled WGS sequence"/>
</dbReference>
<accession>A0A067PMY4</accession>
<evidence type="ECO:0000313" key="3">
    <source>
        <dbReference type="Proteomes" id="UP000027265"/>
    </source>
</evidence>
<keyword evidence="3" id="KW-1185">Reference proteome</keyword>
<evidence type="ECO:0000256" key="1">
    <source>
        <dbReference type="SAM" id="MobiDB-lite"/>
    </source>
</evidence>
<feature type="region of interest" description="Disordered" evidence="1">
    <location>
        <begin position="165"/>
        <end position="242"/>
    </location>
</feature>
<feature type="compositionally biased region" description="Basic and acidic residues" evidence="1">
    <location>
        <begin position="137"/>
        <end position="147"/>
    </location>
</feature>
<dbReference type="HOGENOM" id="CLU_1049947_0_0_1"/>